<evidence type="ECO:0000256" key="1">
    <source>
        <dbReference type="ARBA" id="ARBA00004236"/>
    </source>
</evidence>
<dbReference type="SMART" id="SM00364">
    <property type="entry name" value="LRR_BAC"/>
    <property type="match status" value="4"/>
</dbReference>
<evidence type="ECO:0000256" key="9">
    <source>
        <dbReference type="SAM" id="SignalP"/>
    </source>
</evidence>
<dbReference type="InterPro" id="IPR050333">
    <property type="entry name" value="SLRP"/>
</dbReference>
<dbReference type="Proteomes" id="UP000079169">
    <property type="component" value="Unplaced"/>
</dbReference>
<keyword evidence="3" id="KW-0433">Leucine-rich repeat</keyword>
<evidence type="ECO:0000256" key="7">
    <source>
        <dbReference type="ARBA" id="ARBA00022989"/>
    </source>
</evidence>
<reference evidence="12" key="1">
    <citation type="submission" date="2025-08" db="UniProtKB">
        <authorList>
            <consortium name="RefSeq"/>
        </authorList>
    </citation>
    <scope>IDENTIFICATION</scope>
</reference>
<dbReference type="InterPro" id="IPR000483">
    <property type="entry name" value="Cys-rich_flank_reg_C"/>
</dbReference>
<dbReference type="InterPro" id="IPR001611">
    <property type="entry name" value="Leu-rich_rpt"/>
</dbReference>
<evidence type="ECO:0000259" key="10">
    <source>
        <dbReference type="SMART" id="SM00082"/>
    </source>
</evidence>
<evidence type="ECO:0000256" key="3">
    <source>
        <dbReference type="ARBA" id="ARBA00022614"/>
    </source>
</evidence>
<dbReference type="GeneID" id="103523175"/>
<evidence type="ECO:0000256" key="6">
    <source>
        <dbReference type="ARBA" id="ARBA00022737"/>
    </source>
</evidence>
<dbReference type="SMART" id="SM00082">
    <property type="entry name" value="LRRCT"/>
    <property type="match status" value="1"/>
</dbReference>
<evidence type="ECO:0000256" key="4">
    <source>
        <dbReference type="ARBA" id="ARBA00022692"/>
    </source>
</evidence>
<dbReference type="SMART" id="SM00365">
    <property type="entry name" value="LRR_SD22"/>
    <property type="match status" value="4"/>
</dbReference>
<dbReference type="Gene3D" id="3.80.10.10">
    <property type="entry name" value="Ribonuclease Inhibitor"/>
    <property type="match status" value="3"/>
</dbReference>
<dbReference type="GO" id="GO:0005886">
    <property type="term" value="C:plasma membrane"/>
    <property type="evidence" value="ECO:0007669"/>
    <property type="project" value="UniProtKB-SubCell"/>
</dbReference>
<dbReference type="KEGG" id="dci:103523175"/>
<dbReference type="PANTHER" id="PTHR45712:SF22">
    <property type="entry name" value="INSULIN-LIKE GROWTH FACTOR-BINDING PROTEIN COMPLEX ACID LABILE SUBUNIT"/>
    <property type="match status" value="1"/>
</dbReference>
<evidence type="ECO:0000256" key="2">
    <source>
        <dbReference type="ARBA" id="ARBA00022475"/>
    </source>
</evidence>
<keyword evidence="6" id="KW-0677">Repeat</keyword>
<organism evidence="11 12">
    <name type="scientific">Diaphorina citri</name>
    <name type="common">Asian citrus psyllid</name>
    <dbReference type="NCBI Taxonomy" id="121845"/>
    <lineage>
        <taxon>Eukaryota</taxon>
        <taxon>Metazoa</taxon>
        <taxon>Ecdysozoa</taxon>
        <taxon>Arthropoda</taxon>
        <taxon>Hexapoda</taxon>
        <taxon>Insecta</taxon>
        <taxon>Pterygota</taxon>
        <taxon>Neoptera</taxon>
        <taxon>Paraneoptera</taxon>
        <taxon>Hemiptera</taxon>
        <taxon>Sternorrhyncha</taxon>
        <taxon>Psylloidea</taxon>
        <taxon>Psyllidae</taxon>
        <taxon>Diaphorininae</taxon>
        <taxon>Diaphorina</taxon>
    </lineage>
</organism>
<keyword evidence="11" id="KW-1185">Reference proteome</keyword>
<dbReference type="RefSeq" id="XP_026688685.1">
    <property type="nucleotide sequence ID" value="XM_026832884.1"/>
</dbReference>
<dbReference type="AlphaFoldDB" id="A0A3Q0JPC2"/>
<comment type="subcellular location">
    <subcellularLocation>
        <location evidence="1">Cell membrane</location>
    </subcellularLocation>
</comment>
<keyword evidence="8" id="KW-0472">Membrane</keyword>
<dbReference type="SMART" id="SM00369">
    <property type="entry name" value="LRR_TYP"/>
    <property type="match status" value="10"/>
</dbReference>
<dbReference type="FunFam" id="3.80.10.10:FF:001438">
    <property type="entry name" value="Uncharacterized protein"/>
    <property type="match status" value="1"/>
</dbReference>
<evidence type="ECO:0000313" key="12">
    <source>
        <dbReference type="RefSeq" id="XP_026688685.1"/>
    </source>
</evidence>
<dbReference type="SUPFAM" id="SSF52058">
    <property type="entry name" value="L domain-like"/>
    <property type="match status" value="1"/>
</dbReference>
<accession>A0A3Q0JPC2</accession>
<keyword evidence="7" id="KW-1133">Transmembrane helix</keyword>
<evidence type="ECO:0000313" key="11">
    <source>
        <dbReference type="Proteomes" id="UP000079169"/>
    </source>
</evidence>
<dbReference type="PANTHER" id="PTHR45712">
    <property type="entry name" value="AGAP008170-PA"/>
    <property type="match status" value="1"/>
</dbReference>
<dbReference type="STRING" id="121845.A0A3Q0JPC2"/>
<dbReference type="FunFam" id="3.80.10.10:FF:000611">
    <property type="entry name" value="Capricious, isoform E"/>
    <property type="match status" value="1"/>
</dbReference>
<feature type="chain" id="PRO_5017925933" evidence="9">
    <location>
        <begin position="20"/>
        <end position="427"/>
    </location>
</feature>
<gene>
    <name evidence="12" type="primary">LOC103523175</name>
</gene>
<protein>
    <submittedName>
        <fullName evidence="12">Insulin-like growth factor-binding protein complex acid labile subunit</fullName>
    </submittedName>
</protein>
<dbReference type="Pfam" id="PF00560">
    <property type="entry name" value="LRR_1"/>
    <property type="match status" value="1"/>
</dbReference>
<keyword evidence="4" id="KW-0812">Transmembrane</keyword>
<proteinExistence type="predicted"/>
<feature type="signal peptide" evidence="9">
    <location>
        <begin position="1"/>
        <end position="19"/>
    </location>
</feature>
<dbReference type="InterPro" id="IPR032675">
    <property type="entry name" value="LRR_dom_sf"/>
</dbReference>
<dbReference type="InterPro" id="IPR003591">
    <property type="entry name" value="Leu-rich_rpt_typical-subtyp"/>
</dbReference>
<evidence type="ECO:0000256" key="5">
    <source>
        <dbReference type="ARBA" id="ARBA00022729"/>
    </source>
</evidence>
<name>A0A3Q0JPC2_DIACI</name>
<feature type="domain" description="LRRCT" evidence="10">
    <location>
        <begin position="372"/>
        <end position="419"/>
    </location>
</feature>
<evidence type="ECO:0000256" key="8">
    <source>
        <dbReference type="ARBA" id="ARBA00023136"/>
    </source>
</evidence>
<dbReference type="PaxDb" id="121845-A0A3Q0JPC2"/>
<sequence>MWSLLVTTALLLLVHQASAFCPPDCDCNDETLVVTCKEANLDVIPITLNPSIQRLVLKYNRIKTVDSAIQFYSSLQHVDLSHNQLVNIPIRGFEPQEKLVELQLNHNKLSSVNNKTFIGLKSLKVLNLRGNFLEDLPDRLFAPLSHLEELDLGQNRISRIDQACFEGLTALRILYLDDNQLRSVPTPSFIYLGMLAELRVGLNVFTTLADGAFNGLGRLSALDLRGAGLTNISDNAFRGLSGLRSLVLTDNRLQSIPTKQLSKLTRLEELEIGQNGFSMLEAGCFKGLSYLKRLEITGASNLTRVRKGAFADNLNLETLTLNKNPKLKTIEEGALVGLPNLYHLNLKENAFTSFSESMLAWPELRTIDIAENPIECGCNILWLREMLVRRNTSAVFCNSPAPLKYKSLISLSAEDLGCAFNDTRKQG</sequence>
<dbReference type="Pfam" id="PF13855">
    <property type="entry name" value="LRR_8"/>
    <property type="match status" value="3"/>
</dbReference>
<dbReference type="PROSITE" id="PS51450">
    <property type="entry name" value="LRR"/>
    <property type="match status" value="3"/>
</dbReference>
<keyword evidence="2" id="KW-1003">Cell membrane</keyword>
<keyword evidence="5 9" id="KW-0732">Signal</keyword>